<dbReference type="Pfam" id="PF06580">
    <property type="entry name" value="His_kinase"/>
    <property type="match status" value="1"/>
</dbReference>
<keyword evidence="1" id="KW-0812">Transmembrane</keyword>
<dbReference type="GO" id="GO:0016020">
    <property type="term" value="C:membrane"/>
    <property type="evidence" value="ECO:0007669"/>
    <property type="project" value="InterPro"/>
</dbReference>
<dbReference type="InterPro" id="IPR010559">
    <property type="entry name" value="Sig_transdc_His_kin_internal"/>
</dbReference>
<keyword evidence="4" id="KW-1185">Reference proteome</keyword>
<dbReference type="AlphaFoldDB" id="A0A2S7WU36"/>
<comment type="caution">
    <text evidence="3">The sequence shown here is derived from an EMBL/GenBank/DDBJ whole genome shotgun (WGS) entry which is preliminary data.</text>
</comment>
<evidence type="ECO:0000313" key="3">
    <source>
        <dbReference type="EMBL" id="PQJ80996.1"/>
    </source>
</evidence>
<gene>
    <name evidence="3" type="ORF">BTO18_11870</name>
</gene>
<dbReference type="PANTHER" id="PTHR34220:SF7">
    <property type="entry name" value="SENSOR HISTIDINE KINASE YPDA"/>
    <property type="match status" value="1"/>
</dbReference>
<feature type="domain" description="Signal transduction histidine kinase internal region" evidence="2">
    <location>
        <begin position="78"/>
        <end position="156"/>
    </location>
</feature>
<organism evidence="3 4">
    <name type="scientific">Polaribacter porphyrae</name>
    <dbReference type="NCBI Taxonomy" id="1137780"/>
    <lineage>
        <taxon>Bacteria</taxon>
        <taxon>Pseudomonadati</taxon>
        <taxon>Bacteroidota</taxon>
        <taxon>Flavobacteriia</taxon>
        <taxon>Flavobacteriales</taxon>
        <taxon>Flavobacteriaceae</taxon>
    </lineage>
</organism>
<dbReference type="GO" id="GO:0000155">
    <property type="term" value="F:phosphorelay sensor kinase activity"/>
    <property type="evidence" value="ECO:0007669"/>
    <property type="project" value="InterPro"/>
</dbReference>
<dbReference type="Gene3D" id="3.30.565.10">
    <property type="entry name" value="Histidine kinase-like ATPase, C-terminal domain"/>
    <property type="match status" value="1"/>
</dbReference>
<dbReference type="SUPFAM" id="SSF55874">
    <property type="entry name" value="ATPase domain of HSP90 chaperone/DNA topoisomerase II/histidine kinase"/>
    <property type="match status" value="1"/>
</dbReference>
<evidence type="ECO:0000259" key="2">
    <source>
        <dbReference type="Pfam" id="PF06580"/>
    </source>
</evidence>
<protein>
    <recommendedName>
        <fullName evidence="2">Signal transduction histidine kinase internal region domain-containing protein</fullName>
    </recommendedName>
</protein>
<accession>A0A2S7WU36</accession>
<dbReference type="Proteomes" id="UP000238882">
    <property type="component" value="Unassembled WGS sequence"/>
</dbReference>
<reference evidence="3 4" key="1">
    <citation type="submission" date="2016-12" db="EMBL/GenBank/DDBJ databases">
        <title>Trade-off between light-utilization and light-protection in marine flavobacteria.</title>
        <authorList>
            <person name="Kumagai Y."/>
            <person name="Yoshizawa S."/>
            <person name="Kogure K."/>
            <person name="Iwasaki W."/>
        </authorList>
    </citation>
    <scope>NUCLEOTIDE SEQUENCE [LARGE SCALE GENOMIC DNA]</scope>
    <source>
        <strain evidence="3 4">NBRC 108759</strain>
    </source>
</reference>
<evidence type="ECO:0000313" key="4">
    <source>
        <dbReference type="Proteomes" id="UP000238882"/>
    </source>
</evidence>
<keyword evidence="1" id="KW-0472">Membrane</keyword>
<feature type="transmembrane region" description="Helical" evidence="1">
    <location>
        <begin position="17"/>
        <end position="33"/>
    </location>
</feature>
<dbReference type="InterPro" id="IPR036890">
    <property type="entry name" value="HATPase_C_sf"/>
</dbReference>
<evidence type="ECO:0000256" key="1">
    <source>
        <dbReference type="SAM" id="Phobius"/>
    </source>
</evidence>
<sequence>MTNYFNKDLFIIRYEKPFFLITLLIVAIIQFTINDAMRSLPIILMAFLFIVISYVIFSWVYEKIKTIRELKNEKLNSELSLLRSQINPHFFFNTLNNLYGLAIEKSEETPKTILKLSEMMRYTIYDGKKDNVNLEKEISFLKNYIDLHTIRHHNKLDLKFEINNKQPNLKIAPLLLINLLENAFKHGAEKLEKDAFIHINIASHSNILNFVIENNFDDTETSKGIGLENLKRRLQLLYPNSHDFNTSKHSNIFRAELSLYLNQ</sequence>
<dbReference type="EMBL" id="MSCN01000001">
    <property type="protein sequence ID" value="PQJ80996.1"/>
    <property type="molecule type" value="Genomic_DNA"/>
</dbReference>
<proteinExistence type="predicted"/>
<dbReference type="InterPro" id="IPR050640">
    <property type="entry name" value="Bact_2-comp_sensor_kinase"/>
</dbReference>
<dbReference type="PANTHER" id="PTHR34220">
    <property type="entry name" value="SENSOR HISTIDINE KINASE YPDA"/>
    <property type="match status" value="1"/>
</dbReference>
<feature type="transmembrane region" description="Helical" evidence="1">
    <location>
        <begin position="39"/>
        <end position="61"/>
    </location>
</feature>
<name>A0A2S7WU36_9FLAO</name>
<keyword evidence="1" id="KW-1133">Transmembrane helix</keyword>